<dbReference type="EMBL" id="MU069767">
    <property type="protein sequence ID" value="KAF5834261.1"/>
    <property type="molecule type" value="Genomic_DNA"/>
</dbReference>
<evidence type="ECO:0008006" key="4">
    <source>
        <dbReference type="Google" id="ProtNLM"/>
    </source>
</evidence>
<sequence>MKAHLGCIRRKPASQALPRPSLRLHRASATLHQRNIRDDGISKAQWDLWDKLMTEDGFSASVVPAQSPFGQGLAWDRPADDDSVVATVPFQYILSDQLSPSFCPGIPESAALQAIYADEENSWEIKIGAALLWAVNQGPTLLNGFWASYADEFMPDLKDLTSTLTMNLSELRLLEDTKLMHKSLAWQSAVRKAYNKFIACPAFVAECGEMPTYEQFLWATACAESRAYSTQVDGAEVSVVVPIFDLANHRHGAVVGARLQPSFVGSSIELHTHDVFSCSSNSSGGELALGRQRGGGPPVPEARVHFFSNYGDKGNRDLVDQYGFTVPGNPLERIPLDKQFGGTISYKNSTEDPANSFPSQPGTPPLTMRRDLVFKTAERLLGLDPASNGSSTATRVTNTAVAAVSAALHNPAFVGDALQHLNTAICKKEEGSLGGDNSSSSSSSSSGGGSSKAFAEDSAGKRSWYWWWRANEGVLEELLDSAIVCVQPAVSAECLERVRGVLGPYFELGPVRARMQAAAYSVVEAYGWRNLPAYNSITRDGERLCVHQAEEHVQQSLLLGFSSPTPQKEVLALINLERSGDAASSKVSVVEGGGLAANSRAVAALLNRMERKLLAATALALLASLKKALDC</sequence>
<protein>
    <recommendedName>
        <fullName evidence="4">SET domain-containing protein</fullName>
    </recommendedName>
</protein>
<dbReference type="PANTHER" id="PTHR13271">
    <property type="entry name" value="UNCHARACTERIZED PUTATIVE METHYLTRANSFERASE"/>
    <property type="match status" value="1"/>
</dbReference>
<accession>A0ABQ7GI29</accession>
<evidence type="ECO:0000313" key="3">
    <source>
        <dbReference type="Proteomes" id="UP000815325"/>
    </source>
</evidence>
<dbReference type="CDD" id="cd10527">
    <property type="entry name" value="SET_LSMT"/>
    <property type="match status" value="1"/>
</dbReference>
<dbReference type="InterPro" id="IPR050600">
    <property type="entry name" value="SETD3_SETD6_MTase"/>
</dbReference>
<name>A0ABQ7GI29_DUNSA</name>
<dbReference type="PANTHER" id="PTHR13271:SF154">
    <property type="entry name" value="GRIP DOMAIN-CONTAINING PROTEIN"/>
    <property type="match status" value="1"/>
</dbReference>
<proteinExistence type="predicted"/>
<dbReference type="SUPFAM" id="SSF82199">
    <property type="entry name" value="SET domain"/>
    <property type="match status" value="1"/>
</dbReference>
<gene>
    <name evidence="2" type="ORF">DUNSADRAFT_9173</name>
</gene>
<evidence type="ECO:0000313" key="2">
    <source>
        <dbReference type="EMBL" id="KAF5834261.1"/>
    </source>
</evidence>
<feature type="compositionally biased region" description="Polar residues" evidence="1">
    <location>
        <begin position="347"/>
        <end position="360"/>
    </location>
</feature>
<reference evidence="2" key="1">
    <citation type="submission" date="2017-08" db="EMBL/GenBank/DDBJ databases">
        <authorList>
            <person name="Polle J.E."/>
            <person name="Barry K."/>
            <person name="Cushman J."/>
            <person name="Schmutz J."/>
            <person name="Tran D."/>
            <person name="Hathwaick L.T."/>
            <person name="Yim W.C."/>
            <person name="Jenkins J."/>
            <person name="Mckie-Krisberg Z.M."/>
            <person name="Prochnik S."/>
            <person name="Lindquist E."/>
            <person name="Dockter R.B."/>
            <person name="Adam C."/>
            <person name="Molina H."/>
            <person name="Bunkerborg J."/>
            <person name="Jin E."/>
            <person name="Buchheim M."/>
            <person name="Magnuson J."/>
        </authorList>
    </citation>
    <scope>NUCLEOTIDE SEQUENCE</scope>
    <source>
        <strain evidence="2">CCAP 19/18</strain>
    </source>
</reference>
<dbReference type="Gene3D" id="3.90.1410.10">
    <property type="entry name" value="set domain protein methyltransferase, domain 1"/>
    <property type="match status" value="1"/>
</dbReference>
<dbReference type="InterPro" id="IPR046341">
    <property type="entry name" value="SET_dom_sf"/>
</dbReference>
<comment type="caution">
    <text evidence="2">The sequence shown here is derived from an EMBL/GenBank/DDBJ whole genome shotgun (WGS) entry which is preliminary data.</text>
</comment>
<feature type="region of interest" description="Disordered" evidence="1">
    <location>
        <begin position="430"/>
        <end position="453"/>
    </location>
</feature>
<organism evidence="2 3">
    <name type="scientific">Dunaliella salina</name>
    <name type="common">Green alga</name>
    <name type="synonym">Protococcus salinus</name>
    <dbReference type="NCBI Taxonomy" id="3046"/>
    <lineage>
        <taxon>Eukaryota</taxon>
        <taxon>Viridiplantae</taxon>
        <taxon>Chlorophyta</taxon>
        <taxon>core chlorophytes</taxon>
        <taxon>Chlorophyceae</taxon>
        <taxon>CS clade</taxon>
        <taxon>Chlamydomonadales</taxon>
        <taxon>Dunaliellaceae</taxon>
        <taxon>Dunaliella</taxon>
    </lineage>
</organism>
<dbReference type="Proteomes" id="UP000815325">
    <property type="component" value="Unassembled WGS sequence"/>
</dbReference>
<evidence type="ECO:0000256" key="1">
    <source>
        <dbReference type="SAM" id="MobiDB-lite"/>
    </source>
</evidence>
<feature type="region of interest" description="Disordered" evidence="1">
    <location>
        <begin position="347"/>
        <end position="366"/>
    </location>
</feature>
<keyword evidence="3" id="KW-1185">Reference proteome</keyword>
<feature type="compositionally biased region" description="Low complexity" evidence="1">
    <location>
        <begin position="435"/>
        <end position="445"/>
    </location>
</feature>